<keyword evidence="1" id="KW-1133">Transmembrane helix</keyword>
<feature type="transmembrane region" description="Helical" evidence="1">
    <location>
        <begin position="588"/>
        <end position="606"/>
    </location>
</feature>
<dbReference type="AlphaFoldDB" id="A9VAY9"/>
<feature type="transmembrane region" description="Helical" evidence="1">
    <location>
        <begin position="339"/>
        <end position="367"/>
    </location>
</feature>
<feature type="transmembrane region" description="Helical" evidence="1">
    <location>
        <begin position="549"/>
        <end position="568"/>
    </location>
</feature>
<keyword evidence="2" id="KW-0732">Signal</keyword>
<dbReference type="RefSeq" id="XP_001749920.1">
    <property type="nucleotide sequence ID" value="XM_001749868.1"/>
</dbReference>
<organism evidence="4 5">
    <name type="scientific">Monosiga brevicollis</name>
    <name type="common">Choanoflagellate</name>
    <dbReference type="NCBI Taxonomy" id="81824"/>
    <lineage>
        <taxon>Eukaryota</taxon>
        <taxon>Choanoflagellata</taxon>
        <taxon>Craspedida</taxon>
        <taxon>Salpingoecidae</taxon>
        <taxon>Monosiga</taxon>
    </lineage>
</organism>
<proteinExistence type="predicted"/>
<feature type="transmembrane region" description="Helical" evidence="1">
    <location>
        <begin position="450"/>
        <end position="471"/>
    </location>
</feature>
<feature type="transmembrane region" description="Helical" evidence="1">
    <location>
        <begin position="199"/>
        <end position="221"/>
    </location>
</feature>
<dbReference type="Proteomes" id="UP000001357">
    <property type="component" value="Unassembled WGS sequence"/>
</dbReference>
<feature type="transmembrane region" description="Helical" evidence="1">
    <location>
        <begin position="663"/>
        <end position="683"/>
    </location>
</feature>
<dbReference type="EMBL" id="CH991575">
    <property type="protein sequence ID" value="EDQ85299.1"/>
    <property type="molecule type" value="Genomic_DNA"/>
</dbReference>
<dbReference type="OMA" id="RMKISIN"/>
<dbReference type="PANTHER" id="PTHR11161:SF0">
    <property type="entry name" value="O-ACYLTRANSFERASE LIKE PROTEIN"/>
    <property type="match status" value="1"/>
</dbReference>
<evidence type="ECO:0000256" key="1">
    <source>
        <dbReference type="SAM" id="Phobius"/>
    </source>
</evidence>
<dbReference type="InterPro" id="IPR002656">
    <property type="entry name" value="Acyl_transf_3_dom"/>
</dbReference>
<evidence type="ECO:0000313" key="5">
    <source>
        <dbReference type="Proteomes" id="UP000001357"/>
    </source>
</evidence>
<feature type="transmembrane region" description="Helical" evidence="1">
    <location>
        <begin position="520"/>
        <end position="537"/>
    </location>
</feature>
<feature type="transmembrane region" description="Helical" evidence="1">
    <location>
        <begin position="387"/>
        <end position="408"/>
    </location>
</feature>
<dbReference type="InterPro" id="IPR052728">
    <property type="entry name" value="O2_lipid_transport_reg"/>
</dbReference>
<accession>A9VAY9</accession>
<dbReference type="Pfam" id="PF01757">
    <property type="entry name" value="Acyl_transf_3"/>
    <property type="match status" value="1"/>
</dbReference>
<feature type="transmembrane region" description="Helical" evidence="1">
    <location>
        <begin position="618"/>
        <end position="638"/>
    </location>
</feature>
<dbReference type="KEGG" id="mbr:MONBRDRAFT_38918"/>
<feature type="domain" description="Acyltransferase 3" evidence="3">
    <location>
        <begin position="298"/>
        <end position="680"/>
    </location>
</feature>
<dbReference type="eggNOG" id="KOG3700">
    <property type="taxonomic scope" value="Eukaryota"/>
</dbReference>
<dbReference type="GO" id="GO:0016747">
    <property type="term" value="F:acyltransferase activity, transferring groups other than amino-acyl groups"/>
    <property type="evidence" value="ECO:0007669"/>
    <property type="project" value="InterPro"/>
</dbReference>
<evidence type="ECO:0000256" key="2">
    <source>
        <dbReference type="SAM" id="SignalP"/>
    </source>
</evidence>
<dbReference type="InParanoid" id="A9VAY9"/>
<keyword evidence="1" id="KW-0472">Membrane</keyword>
<protein>
    <recommendedName>
        <fullName evidence="3">Acyltransferase 3 domain-containing protein</fullName>
    </recommendedName>
</protein>
<dbReference type="GeneID" id="5895137"/>
<reference evidence="4 5" key="1">
    <citation type="journal article" date="2008" name="Nature">
        <title>The genome of the choanoflagellate Monosiga brevicollis and the origin of metazoans.</title>
        <authorList>
            <consortium name="JGI Sequencing"/>
            <person name="King N."/>
            <person name="Westbrook M.J."/>
            <person name="Young S.L."/>
            <person name="Kuo A."/>
            <person name="Abedin M."/>
            <person name="Chapman J."/>
            <person name="Fairclough S."/>
            <person name="Hellsten U."/>
            <person name="Isogai Y."/>
            <person name="Letunic I."/>
            <person name="Marr M."/>
            <person name="Pincus D."/>
            <person name="Putnam N."/>
            <person name="Rokas A."/>
            <person name="Wright K.J."/>
            <person name="Zuzow R."/>
            <person name="Dirks W."/>
            <person name="Good M."/>
            <person name="Goodstein D."/>
            <person name="Lemons D."/>
            <person name="Li W."/>
            <person name="Lyons J.B."/>
            <person name="Morris A."/>
            <person name="Nichols S."/>
            <person name="Richter D.J."/>
            <person name="Salamov A."/>
            <person name="Bork P."/>
            <person name="Lim W.A."/>
            <person name="Manning G."/>
            <person name="Miller W.T."/>
            <person name="McGinnis W."/>
            <person name="Shapiro H."/>
            <person name="Tjian R."/>
            <person name="Grigoriev I.V."/>
            <person name="Rokhsar D."/>
        </authorList>
    </citation>
    <scope>NUCLEOTIDE SEQUENCE [LARGE SCALE GENOMIC DNA]</scope>
    <source>
        <strain evidence="5">MX1 / ATCC 50154</strain>
    </source>
</reference>
<feature type="transmembrane region" description="Helical" evidence="1">
    <location>
        <begin position="301"/>
        <end position="319"/>
    </location>
</feature>
<evidence type="ECO:0000313" key="4">
    <source>
        <dbReference type="EMBL" id="EDQ85299.1"/>
    </source>
</evidence>
<feature type="signal peptide" evidence="2">
    <location>
        <begin position="1"/>
        <end position="27"/>
    </location>
</feature>
<evidence type="ECO:0000259" key="3">
    <source>
        <dbReference type="Pfam" id="PF01757"/>
    </source>
</evidence>
<name>A9VAY9_MONBE</name>
<feature type="transmembrane region" description="Helical" evidence="1">
    <location>
        <begin position="478"/>
        <end position="500"/>
    </location>
</feature>
<dbReference type="PANTHER" id="PTHR11161">
    <property type="entry name" value="O-ACYLTRANSFERASE"/>
    <property type="match status" value="1"/>
</dbReference>
<gene>
    <name evidence="4" type="ORF">MONBRDRAFT_38918</name>
</gene>
<feature type="chain" id="PRO_5002745311" description="Acyltransferase 3 domain-containing protein" evidence="2">
    <location>
        <begin position="28"/>
        <end position="699"/>
    </location>
</feature>
<sequence>MEGTRTKIWSSRHRAIGLLGLALGVLAVLGQTAAAADEARFLETHFDGSNLANAPATGLTEDSVNVSACLHALEKPDNWYSILAGSGLIFNSMGDYDACTRNHSVIVHGEPISPYLMQFQPMRYCVWDGFGHDITMGWCVPEVCTQETLQAILDMNASGPPALLASGPASTVRQRLAAESEHPLGLVYCGSHARTVVDAGAAVMMVIIFLIVVLASSQCYLEHRTLSNLSEEERAFFSKDGVYENIEQPLAINSDGSKAIQVARARRQGPLAFVLKCWSFRSNISELLTTSPKRTLRCLDGLRAISMFMIILGHTYNFQLPGFVGFANAEILTHELTYWPMQFVAAAAFAVDTFFFLSGMLTAYVLVKKIDKGARAPPFFLSVVLRYLRLTPLLAFVVGCYATLYKYMGKGPLWYRFLEELDNCKDNWWTHLVYINNFVPTDFHKQCLPWAWYLADDFQYFILGMLIIWLYSKSRVAAYLVSGLMVVCGIVSIAVISFRYNIEMNNRQNMSQNYIYDKPYTRATAYGIGLLSAFYISRQMEQLKAMSNWVGHVITYVCVALICVVVFLPANFNYDKTNPNWTPNEQFAYLSVSRPIFTLAVAGLVLMCSTGHGSLMNWLLTFPFWEVFAKLTFGAYLIHPTLIRVVYYQRVQLFYYDHVEPNIFYVAFLTSSYFLAVGLYVFVEQPAANLTKALVSRKR</sequence>
<keyword evidence="5" id="KW-1185">Reference proteome</keyword>
<keyword evidence="1" id="KW-0812">Transmembrane</keyword>